<evidence type="ECO:0000313" key="9">
    <source>
        <dbReference type="Proteomes" id="UP000612808"/>
    </source>
</evidence>
<organism evidence="8 9">
    <name type="scientific">Actinocatenispora rupis</name>
    <dbReference type="NCBI Taxonomy" id="519421"/>
    <lineage>
        <taxon>Bacteria</taxon>
        <taxon>Bacillati</taxon>
        <taxon>Actinomycetota</taxon>
        <taxon>Actinomycetes</taxon>
        <taxon>Micromonosporales</taxon>
        <taxon>Micromonosporaceae</taxon>
        <taxon>Actinocatenispora</taxon>
    </lineage>
</organism>
<evidence type="ECO:0000256" key="5">
    <source>
        <dbReference type="SAM" id="MobiDB-lite"/>
    </source>
</evidence>
<dbReference type="GO" id="GO:0016020">
    <property type="term" value="C:membrane"/>
    <property type="evidence" value="ECO:0007669"/>
    <property type="project" value="UniProtKB-SubCell"/>
</dbReference>
<evidence type="ECO:0000256" key="2">
    <source>
        <dbReference type="ARBA" id="ARBA00022692"/>
    </source>
</evidence>
<evidence type="ECO:0000313" key="8">
    <source>
        <dbReference type="EMBL" id="GID11970.1"/>
    </source>
</evidence>
<dbReference type="PANTHER" id="PTHR38480">
    <property type="entry name" value="SLR0254 PROTEIN"/>
    <property type="match status" value="1"/>
</dbReference>
<comment type="subcellular location">
    <subcellularLocation>
        <location evidence="1">Membrane</location>
        <topology evidence="1">Multi-pass membrane protein</topology>
    </subcellularLocation>
</comment>
<comment type="caution">
    <text evidence="8">The sequence shown here is derived from an EMBL/GenBank/DDBJ whole genome shotgun (WGS) entry which is preliminary data.</text>
</comment>
<keyword evidence="4 6" id="KW-0472">Membrane</keyword>
<evidence type="ECO:0000256" key="4">
    <source>
        <dbReference type="ARBA" id="ARBA00023136"/>
    </source>
</evidence>
<dbReference type="AlphaFoldDB" id="A0A8J3IZY7"/>
<evidence type="ECO:0000256" key="3">
    <source>
        <dbReference type="ARBA" id="ARBA00022989"/>
    </source>
</evidence>
<proteinExistence type="predicted"/>
<keyword evidence="2 6" id="KW-0812">Transmembrane</keyword>
<dbReference type="Pfam" id="PF06271">
    <property type="entry name" value="RDD"/>
    <property type="match status" value="1"/>
</dbReference>
<feature type="transmembrane region" description="Helical" evidence="6">
    <location>
        <begin position="27"/>
        <end position="52"/>
    </location>
</feature>
<protein>
    <submittedName>
        <fullName evidence="8">Transporter</fullName>
    </submittedName>
</protein>
<sequence length="295" mass="31414">MRGDGAVISGEAVEVEVRLARVGSRMLAFLLDVTAQLVFGWLLAVIGLLLTVNRSQGVTAGVSVLVLVLVFVAYPVALETLTGGRSLGKLAMGLRVVRVDGGPIGFRQALTRALVGLAVEWPGVLVPPLSWLVCLGVMIGQPAGRRLGDLAAGTVVIHERNPAAWGWVPAMPPYLADWAATLDLTGLDDDLALRVRHYLARNREIIEPARTRLGTELAARVARQTTPPVPPGIPGWAYLAAVVAERHRRASYRMAVRRATVDGIWADPPDPLLPATVPTVRPGAPEPAYGSGPLR</sequence>
<dbReference type="EMBL" id="BOMB01000015">
    <property type="protein sequence ID" value="GID11970.1"/>
    <property type="molecule type" value="Genomic_DNA"/>
</dbReference>
<feature type="region of interest" description="Disordered" evidence="5">
    <location>
        <begin position="276"/>
        <end position="295"/>
    </location>
</feature>
<dbReference type="InterPro" id="IPR010432">
    <property type="entry name" value="RDD"/>
</dbReference>
<evidence type="ECO:0000256" key="6">
    <source>
        <dbReference type="SAM" id="Phobius"/>
    </source>
</evidence>
<evidence type="ECO:0000256" key="1">
    <source>
        <dbReference type="ARBA" id="ARBA00004141"/>
    </source>
</evidence>
<keyword evidence="3 6" id="KW-1133">Transmembrane helix</keyword>
<feature type="domain" description="RDD" evidence="7">
    <location>
        <begin position="20"/>
        <end position="152"/>
    </location>
</feature>
<accession>A0A8J3IZY7</accession>
<feature type="transmembrane region" description="Helical" evidence="6">
    <location>
        <begin position="58"/>
        <end position="77"/>
    </location>
</feature>
<evidence type="ECO:0000259" key="7">
    <source>
        <dbReference type="Pfam" id="PF06271"/>
    </source>
</evidence>
<keyword evidence="9" id="KW-1185">Reference proteome</keyword>
<reference evidence="8" key="1">
    <citation type="submission" date="2021-01" db="EMBL/GenBank/DDBJ databases">
        <title>Whole genome shotgun sequence of Actinocatenispora rupis NBRC 107355.</title>
        <authorList>
            <person name="Komaki H."/>
            <person name="Tamura T."/>
        </authorList>
    </citation>
    <scope>NUCLEOTIDE SEQUENCE</scope>
    <source>
        <strain evidence="8">NBRC 107355</strain>
    </source>
</reference>
<dbReference type="PANTHER" id="PTHR38480:SF1">
    <property type="entry name" value="SLR0254 PROTEIN"/>
    <property type="match status" value="1"/>
</dbReference>
<gene>
    <name evidence="8" type="ORF">Aru02nite_28590</name>
</gene>
<dbReference type="Proteomes" id="UP000612808">
    <property type="component" value="Unassembled WGS sequence"/>
</dbReference>
<name>A0A8J3IZY7_9ACTN</name>